<sequence length="187" mass="20547">MDSNKSADAEGNLKKRKDLKTNGVFHANDIRPNKLLRPSSSHPLTENGRTLEPCQTSIPYISDKQGGANSVKVDSKERKKNGIIEARSSSVSPTKPTSAATQADPVAEASMRPPHPDSRYLSEVYMVPKTDELSDYDDQDWLFGCSDTKSKKPKMESSGATETAQVWSEALRIESADICALPYVIPY</sequence>
<keyword evidence="3" id="KW-1185">Reference proteome</keyword>
<feature type="region of interest" description="Disordered" evidence="1">
    <location>
        <begin position="1"/>
        <end position="119"/>
    </location>
</feature>
<feature type="compositionally biased region" description="Basic and acidic residues" evidence="1">
    <location>
        <begin position="1"/>
        <end position="13"/>
    </location>
</feature>
<reference evidence="2 3" key="1">
    <citation type="journal article" date="2023" name="G3 (Bethesda)">
        <title>A chromosome-length genome assembly and annotation of blackberry (Rubus argutus, cv. 'Hillquist').</title>
        <authorList>
            <person name="Bruna T."/>
            <person name="Aryal R."/>
            <person name="Dudchenko O."/>
            <person name="Sargent D.J."/>
            <person name="Mead D."/>
            <person name="Buti M."/>
            <person name="Cavallini A."/>
            <person name="Hytonen T."/>
            <person name="Andres J."/>
            <person name="Pham M."/>
            <person name="Weisz D."/>
            <person name="Mascagni F."/>
            <person name="Usai G."/>
            <person name="Natali L."/>
            <person name="Bassil N."/>
            <person name="Fernandez G.E."/>
            <person name="Lomsadze A."/>
            <person name="Armour M."/>
            <person name="Olukolu B."/>
            <person name="Poorten T."/>
            <person name="Britton C."/>
            <person name="Davik J."/>
            <person name="Ashrafi H."/>
            <person name="Aiden E.L."/>
            <person name="Borodovsky M."/>
            <person name="Worthington M."/>
        </authorList>
    </citation>
    <scope>NUCLEOTIDE SEQUENCE [LARGE SCALE GENOMIC DNA]</scope>
    <source>
        <strain evidence="2">PI 553951</strain>
    </source>
</reference>
<evidence type="ECO:0000256" key="1">
    <source>
        <dbReference type="SAM" id="MobiDB-lite"/>
    </source>
</evidence>
<organism evidence="2 3">
    <name type="scientific">Rubus argutus</name>
    <name type="common">Southern blackberry</name>
    <dbReference type="NCBI Taxonomy" id="59490"/>
    <lineage>
        <taxon>Eukaryota</taxon>
        <taxon>Viridiplantae</taxon>
        <taxon>Streptophyta</taxon>
        <taxon>Embryophyta</taxon>
        <taxon>Tracheophyta</taxon>
        <taxon>Spermatophyta</taxon>
        <taxon>Magnoliopsida</taxon>
        <taxon>eudicotyledons</taxon>
        <taxon>Gunneridae</taxon>
        <taxon>Pentapetalae</taxon>
        <taxon>rosids</taxon>
        <taxon>fabids</taxon>
        <taxon>Rosales</taxon>
        <taxon>Rosaceae</taxon>
        <taxon>Rosoideae</taxon>
        <taxon>Rosoideae incertae sedis</taxon>
        <taxon>Rubus</taxon>
    </lineage>
</organism>
<gene>
    <name evidence="2" type="ORF">M0R45_020280</name>
</gene>
<accession>A0AAW1X8Q5</accession>
<dbReference type="Proteomes" id="UP001457282">
    <property type="component" value="Unassembled WGS sequence"/>
</dbReference>
<feature type="compositionally biased region" description="Basic and acidic residues" evidence="1">
    <location>
        <begin position="73"/>
        <end position="82"/>
    </location>
</feature>
<dbReference type="PANTHER" id="PTHR34660:SF3">
    <property type="entry name" value="RRM DOMAIN-CONTAINING PROTEIN"/>
    <property type="match status" value="1"/>
</dbReference>
<feature type="compositionally biased region" description="Polar residues" evidence="1">
    <location>
        <begin position="38"/>
        <end position="59"/>
    </location>
</feature>
<comment type="caution">
    <text evidence="2">The sequence shown here is derived from an EMBL/GenBank/DDBJ whole genome shotgun (WGS) entry which is preliminary data.</text>
</comment>
<feature type="compositionally biased region" description="Polar residues" evidence="1">
    <location>
        <begin position="87"/>
        <end position="101"/>
    </location>
</feature>
<name>A0AAW1X8Q5_RUBAR</name>
<dbReference type="PANTHER" id="PTHR34660">
    <property type="entry name" value="MYB-LIKE PROTEIN X"/>
    <property type="match status" value="1"/>
</dbReference>
<evidence type="ECO:0000313" key="2">
    <source>
        <dbReference type="EMBL" id="KAK9933067.1"/>
    </source>
</evidence>
<dbReference type="EMBL" id="JBEDUW010000004">
    <property type="protein sequence ID" value="KAK9933067.1"/>
    <property type="molecule type" value="Genomic_DNA"/>
</dbReference>
<evidence type="ECO:0000313" key="3">
    <source>
        <dbReference type="Proteomes" id="UP001457282"/>
    </source>
</evidence>
<proteinExistence type="predicted"/>
<protein>
    <submittedName>
        <fullName evidence="2">Uncharacterized protein</fullName>
    </submittedName>
</protein>
<dbReference type="AlphaFoldDB" id="A0AAW1X8Q5"/>